<organism evidence="3 4">
    <name type="scientific">Urbifossiella limnaea</name>
    <dbReference type="NCBI Taxonomy" id="2528023"/>
    <lineage>
        <taxon>Bacteria</taxon>
        <taxon>Pseudomonadati</taxon>
        <taxon>Planctomycetota</taxon>
        <taxon>Planctomycetia</taxon>
        <taxon>Gemmatales</taxon>
        <taxon>Gemmataceae</taxon>
        <taxon>Urbifossiella</taxon>
    </lineage>
</organism>
<feature type="signal peptide" evidence="1">
    <location>
        <begin position="1"/>
        <end position="21"/>
    </location>
</feature>
<protein>
    <submittedName>
        <fullName evidence="3">Bacterial Ig-like domain (Group 2)</fullName>
    </submittedName>
</protein>
<name>A0A517Y180_9BACT</name>
<feature type="chain" id="PRO_5022018446" evidence="1">
    <location>
        <begin position="22"/>
        <end position="799"/>
    </location>
</feature>
<evidence type="ECO:0000313" key="3">
    <source>
        <dbReference type="EMBL" id="QDU23468.1"/>
    </source>
</evidence>
<feature type="domain" description="BIG2" evidence="2">
    <location>
        <begin position="141"/>
        <end position="223"/>
    </location>
</feature>
<accession>A0A517Y180</accession>
<proteinExistence type="predicted"/>
<dbReference type="KEGG" id="uli:ETAA1_54680"/>
<dbReference type="PANTHER" id="PTHR35889:SF3">
    <property type="entry name" value="F-BOX DOMAIN-CONTAINING PROTEIN"/>
    <property type="match status" value="1"/>
</dbReference>
<dbReference type="RefSeq" id="WP_145243709.1">
    <property type="nucleotide sequence ID" value="NZ_CP036273.1"/>
</dbReference>
<evidence type="ECO:0000256" key="1">
    <source>
        <dbReference type="SAM" id="SignalP"/>
    </source>
</evidence>
<dbReference type="Pfam" id="PF02368">
    <property type="entry name" value="Big_2"/>
    <property type="match status" value="1"/>
</dbReference>
<sequence precursor="true">MTTPRLLAAALVCALAPAARADVTLPTGGTLRHVDFERHVMGLLSKAGCNTGGCHGSFQGKNGFRLSLFGYEPAMDHAALTRDNLGRRVNVLQPHDSLLLQKAVGSVAHDGGMRFGRDSWVYAVFREWVAGGARWTPGSGAIAKLTVTPDNFAVVAADQSRQVKVTATFADGTSEDITPFCDFKISDEAIASVDAVGRVTARQPGDAGLTILYRGAVVALRVIVPAPGAPATFPQPANFVDGLVFDKLRLLNMTPSGPASDEVFLRRVTIDTIAQLPTAAEVKAFAADPDPRKREKLVDKLLAHPLHAAVWATKLSDITGNNTTALEQPQNTAQRRSQMWHDWLRKRVQDNVAYDKTVRDILTATSLDGRAPEEWVAFTRRVDEQAEKTNGYGTDYPNKPTLDLFWRRQQAQPVEAWSEKVAAAFLGVRLECAQCHKHPTDRWTQEDYWGFANIFGTVTFANNQYSAPAVKDAAAKENADRKTAAEAGGKKANNQFLLVKEVFNSAQVKQAKNPGTNKIAPARVLGGERVVFVGGDDPRVKLAEWVTSPTNPFFAKSFVNRVWAHYFGVGLVNPVDDFSLANPPTNAKLLDALADSFVKSGYDVRKLERTVLLSRTYGLSFQTNDSNKFDKNNFSHSYIRPLLAEQVVDVLNSALGVDEQFAGQDAAPAGTKMVEVGSSRLNGNVAYALRIFGRPPRTTACDCERSAEPALPQTLFRMTDPTISNKLAAGTGRVQQLAKAKLSDEELVEEAFLATLSRRPTADEKASSLTHVRAARTRLEATTDLVWALINTREFILNH</sequence>
<dbReference type="InterPro" id="IPR011444">
    <property type="entry name" value="DUF1549"/>
</dbReference>
<dbReference type="Pfam" id="PF07587">
    <property type="entry name" value="PSD1"/>
    <property type="match status" value="1"/>
</dbReference>
<gene>
    <name evidence="3" type="ORF">ETAA1_54680</name>
</gene>
<dbReference type="Proteomes" id="UP000319576">
    <property type="component" value="Chromosome"/>
</dbReference>
<dbReference type="AlphaFoldDB" id="A0A517Y180"/>
<dbReference type="SUPFAM" id="SSF49373">
    <property type="entry name" value="Invasin/intimin cell-adhesion fragments"/>
    <property type="match status" value="1"/>
</dbReference>
<reference evidence="3 4" key="1">
    <citation type="submission" date="2019-02" db="EMBL/GenBank/DDBJ databases">
        <title>Deep-cultivation of Planctomycetes and their phenomic and genomic characterization uncovers novel biology.</title>
        <authorList>
            <person name="Wiegand S."/>
            <person name="Jogler M."/>
            <person name="Boedeker C."/>
            <person name="Pinto D."/>
            <person name="Vollmers J."/>
            <person name="Rivas-Marin E."/>
            <person name="Kohn T."/>
            <person name="Peeters S.H."/>
            <person name="Heuer A."/>
            <person name="Rast P."/>
            <person name="Oberbeckmann S."/>
            <person name="Bunk B."/>
            <person name="Jeske O."/>
            <person name="Meyerdierks A."/>
            <person name="Storesund J.E."/>
            <person name="Kallscheuer N."/>
            <person name="Luecker S."/>
            <person name="Lage O.M."/>
            <person name="Pohl T."/>
            <person name="Merkel B.J."/>
            <person name="Hornburger P."/>
            <person name="Mueller R.-W."/>
            <person name="Bruemmer F."/>
            <person name="Labrenz M."/>
            <person name="Spormann A.M."/>
            <person name="Op den Camp H."/>
            <person name="Overmann J."/>
            <person name="Amann R."/>
            <person name="Jetten M.S.M."/>
            <person name="Mascher T."/>
            <person name="Medema M.H."/>
            <person name="Devos D.P."/>
            <person name="Kaster A.-K."/>
            <person name="Ovreas L."/>
            <person name="Rohde M."/>
            <person name="Galperin M.Y."/>
            <person name="Jogler C."/>
        </authorList>
    </citation>
    <scope>NUCLEOTIDE SEQUENCE [LARGE SCALE GENOMIC DNA]</scope>
    <source>
        <strain evidence="3 4">ETA_A1</strain>
    </source>
</reference>
<dbReference type="EMBL" id="CP036273">
    <property type="protein sequence ID" value="QDU23468.1"/>
    <property type="molecule type" value="Genomic_DNA"/>
</dbReference>
<dbReference type="InterPro" id="IPR022655">
    <property type="entry name" value="DUF1553"/>
</dbReference>
<dbReference type="Gene3D" id="2.60.40.1080">
    <property type="match status" value="1"/>
</dbReference>
<keyword evidence="1" id="KW-0732">Signal</keyword>
<dbReference type="PANTHER" id="PTHR35889">
    <property type="entry name" value="CYCLOINULO-OLIGOSACCHARIDE FRUCTANOTRANSFERASE-RELATED"/>
    <property type="match status" value="1"/>
</dbReference>
<evidence type="ECO:0000313" key="4">
    <source>
        <dbReference type="Proteomes" id="UP000319576"/>
    </source>
</evidence>
<dbReference type="InterPro" id="IPR003343">
    <property type="entry name" value="Big_2"/>
</dbReference>
<evidence type="ECO:0000259" key="2">
    <source>
        <dbReference type="SMART" id="SM00635"/>
    </source>
</evidence>
<dbReference type="OrthoDB" id="289126at2"/>
<keyword evidence="4" id="KW-1185">Reference proteome</keyword>
<dbReference type="InterPro" id="IPR008964">
    <property type="entry name" value="Invasin/intimin_cell_adhesion"/>
</dbReference>
<dbReference type="SMART" id="SM00635">
    <property type="entry name" value="BID_2"/>
    <property type="match status" value="1"/>
</dbReference>
<dbReference type="Pfam" id="PF07583">
    <property type="entry name" value="PSCyt2"/>
    <property type="match status" value="1"/>
</dbReference>